<protein>
    <submittedName>
        <fullName evidence="1">Uncharacterized protein</fullName>
    </submittedName>
</protein>
<dbReference type="OrthoDB" id="3799431at2759"/>
<organism evidence="1 2">
    <name type="scientific">Lophiotrema nucula</name>
    <dbReference type="NCBI Taxonomy" id="690887"/>
    <lineage>
        <taxon>Eukaryota</taxon>
        <taxon>Fungi</taxon>
        <taxon>Dikarya</taxon>
        <taxon>Ascomycota</taxon>
        <taxon>Pezizomycotina</taxon>
        <taxon>Dothideomycetes</taxon>
        <taxon>Pleosporomycetidae</taxon>
        <taxon>Pleosporales</taxon>
        <taxon>Lophiotremataceae</taxon>
        <taxon>Lophiotrema</taxon>
    </lineage>
</organism>
<dbReference type="Proteomes" id="UP000799770">
    <property type="component" value="Unassembled WGS sequence"/>
</dbReference>
<dbReference type="EMBL" id="ML977339">
    <property type="protein sequence ID" value="KAF2110061.1"/>
    <property type="molecule type" value="Genomic_DNA"/>
</dbReference>
<keyword evidence="2" id="KW-1185">Reference proteome</keyword>
<name>A0A6A5YV83_9PLEO</name>
<gene>
    <name evidence="1" type="ORF">BDV96DRAFT_220318</name>
</gene>
<dbReference type="AlphaFoldDB" id="A0A6A5YV83"/>
<accession>A0A6A5YV83</accession>
<reference evidence="1" key="1">
    <citation type="journal article" date="2020" name="Stud. Mycol.">
        <title>101 Dothideomycetes genomes: a test case for predicting lifestyles and emergence of pathogens.</title>
        <authorList>
            <person name="Haridas S."/>
            <person name="Albert R."/>
            <person name="Binder M."/>
            <person name="Bloem J."/>
            <person name="Labutti K."/>
            <person name="Salamov A."/>
            <person name="Andreopoulos B."/>
            <person name="Baker S."/>
            <person name="Barry K."/>
            <person name="Bills G."/>
            <person name="Bluhm B."/>
            <person name="Cannon C."/>
            <person name="Castanera R."/>
            <person name="Culley D."/>
            <person name="Daum C."/>
            <person name="Ezra D."/>
            <person name="Gonzalez J."/>
            <person name="Henrissat B."/>
            <person name="Kuo A."/>
            <person name="Liang C."/>
            <person name="Lipzen A."/>
            <person name="Lutzoni F."/>
            <person name="Magnuson J."/>
            <person name="Mondo S."/>
            <person name="Nolan M."/>
            <person name="Ohm R."/>
            <person name="Pangilinan J."/>
            <person name="Park H.-J."/>
            <person name="Ramirez L."/>
            <person name="Alfaro M."/>
            <person name="Sun H."/>
            <person name="Tritt A."/>
            <person name="Yoshinaga Y."/>
            <person name="Zwiers L.-H."/>
            <person name="Turgeon B."/>
            <person name="Goodwin S."/>
            <person name="Spatafora J."/>
            <person name="Crous P."/>
            <person name="Grigoriev I."/>
        </authorList>
    </citation>
    <scope>NUCLEOTIDE SEQUENCE</scope>
    <source>
        <strain evidence="1">CBS 627.86</strain>
    </source>
</reference>
<evidence type="ECO:0000313" key="2">
    <source>
        <dbReference type="Proteomes" id="UP000799770"/>
    </source>
</evidence>
<proteinExistence type="predicted"/>
<evidence type="ECO:0000313" key="1">
    <source>
        <dbReference type="EMBL" id="KAF2110061.1"/>
    </source>
</evidence>
<sequence>MLFKHITIRTPSRREIEEGKSWGWRSEGLVSFLFDYEHIRGHVQDLYIERPALEYGSGLASLHDLLKRLLPLLPLLPRLRHIQISNIGSASFSRDSPETSTFFEAVRNLNRNVRLSIVDLRGPKGGYVHTYNPRLLNDVNCLQSLRVSILNAPKLSPHCREMEPPFDGTPSLDIANLISKSPGLKYLHLQLDGTNHGNETHELEVTETEHALENIGHFTHQAWFVWQGKLVSRVFCIDFKICIARARTINKEDGHSIPTRWEFTRTCWVRNRVQRIE</sequence>